<keyword evidence="2" id="KW-1185">Reference proteome</keyword>
<feature type="region of interest" description="Disordered" evidence="1">
    <location>
        <begin position="1"/>
        <end position="24"/>
    </location>
</feature>
<dbReference type="Proteomes" id="UP000887566">
    <property type="component" value="Unplaced"/>
</dbReference>
<dbReference type="WBParaSite" id="PSAMB.scaffold1057size36565.g10703.t1">
    <property type="protein sequence ID" value="PSAMB.scaffold1057size36565.g10703.t1"/>
    <property type="gene ID" value="PSAMB.scaffold1057size36565.g10703"/>
</dbReference>
<dbReference type="CDD" id="cd01040">
    <property type="entry name" value="Mb-like"/>
    <property type="match status" value="1"/>
</dbReference>
<dbReference type="InterPro" id="IPR044399">
    <property type="entry name" value="Mb-like_M"/>
</dbReference>
<evidence type="ECO:0000313" key="2">
    <source>
        <dbReference type="Proteomes" id="UP000887566"/>
    </source>
</evidence>
<dbReference type="GO" id="GO:0019825">
    <property type="term" value="F:oxygen binding"/>
    <property type="evidence" value="ECO:0007669"/>
    <property type="project" value="InterPro"/>
</dbReference>
<sequence>MGCAPSHRRTLFSRRKPDINNNDEPDEVDKVLIMESWTRLKKDRGYANIGTEIFYRILIQGVDYRKLWNLGGVEIADLRRHVKLDTHGKVMRDELNRLLHIWSTPKNGNTLLVRSAHKLGADHYDRLKKHRFSASMWQTFPSIMLEVMAPYCDNVPASHGKEEVLAAWWRFCVHLIYLLQRGWEESAKNDRSETRETNVEQAEDLW</sequence>
<evidence type="ECO:0000313" key="3">
    <source>
        <dbReference type="WBParaSite" id="PSAMB.scaffold1057size36565.g10703.t1"/>
    </source>
</evidence>
<name>A0A914UJW8_9BILA</name>
<dbReference type="AlphaFoldDB" id="A0A914UJW8"/>
<dbReference type="SUPFAM" id="SSF46458">
    <property type="entry name" value="Globin-like"/>
    <property type="match status" value="1"/>
</dbReference>
<feature type="compositionally biased region" description="Basic residues" evidence="1">
    <location>
        <begin position="1"/>
        <end position="14"/>
    </location>
</feature>
<accession>A0A914UJW8</accession>
<proteinExistence type="predicted"/>
<dbReference type="InterPro" id="IPR009050">
    <property type="entry name" value="Globin-like_sf"/>
</dbReference>
<reference evidence="3" key="1">
    <citation type="submission" date="2022-11" db="UniProtKB">
        <authorList>
            <consortium name="WormBaseParasite"/>
        </authorList>
    </citation>
    <scope>IDENTIFICATION</scope>
</reference>
<dbReference type="InterPro" id="IPR012292">
    <property type="entry name" value="Globin/Proto"/>
</dbReference>
<evidence type="ECO:0000256" key="1">
    <source>
        <dbReference type="SAM" id="MobiDB-lite"/>
    </source>
</evidence>
<dbReference type="Gene3D" id="1.10.490.10">
    <property type="entry name" value="Globins"/>
    <property type="match status" value="1"/>
</dbReference>
<protein>
    <submittedName>
        <fullName evidence="3">Uncharacterized protein</fullName>
    </submittedName>
</protein>
<dbReference type="GO" id="GO:0020037">
    <property type="term" value="F:heme binding"/>
    <property type="evidence" value="ECO:0007669"/>
    <property type="project" value="InterPro"/>
</dbReference>
<organism evidence="2 3">
    <name type="scientific">Plectus sambesii</name>
    <dbReference type="NCBI Taxonomy" id="2011161"/>
    <lineage>
        <taxon>Eukaryota</taxon>
        <taxon>Metazoa</taxon>
        <taxon>Ecdysozoa</taxon>
        <taxon>Nematoda</taxon>
        <taxon>Chromadorea</taxon>
        <taxon>Plectida</taxon>
        <taxon>Plectina</taxon>
        <taxon>Plectoidea</taxon>
        <taxon>Plectidae</taxon>
        <taxon>Plectus</taxon>
    </lineage>
</organism>